<protein>
    <recommendedName>
        <fullName evidence="3">DUF1152 domain-containing protein</fullName>
    </recommendedName>
</protein>
<evidence type="ECO:0008006" key="3">
    <source>
        <dbReference type="Google" id="ProtNLM"/>
    </source>
</evidence>
<organism evidence="1 2">
    <name type="scientific">Stentor coeruleus</name>
    <dbReference type="NCBI Taxonomy" id="5963"/>
    <lineage>
        <taxon>Eukaryota</taxon>
        <taxon>Sar</taxon>
        <taxon>Alveolata</taxon>
        <taxon>Ciliophora</taxon>
        <taxon>Postciliodesmatophora</taxon>
        <taxon>Heterotrichea</taxon>
        <taxon>Heterotrichida</taxon>
        <taxon>Stentoridae</taxon>
        <taxon>Stentor</taxon>
    </lineage>
</organism>
<reference evidence="1 2" key="1">
    <citation type="submission" date="2016-11" db="EMBL/GenBank/DDBJ databases">
        <title>The macronuclear genome of Stentor coeruleus: a giant cell with tiny introns.</title>
        <authorList>
            <person name="Slabodnick M."/>
            <person name="Ruby J.G."/>
            <person name="Reiff S.B."/>
            <person name="Swart E.C."/>
            <person name="Gosai S."/>
            <person name="Prabakaran S."/>
            <person name="Witkowska E."/>
            <person name="Larue G.E."/>
            <person name="Fisher S."/>
            <person name="Freeman R.M."/>
            <person name="Gunawardena J."/>
            <person name="Chu W."/>
            <person name="Stover N.A."/>
            <person name="Gregory B.D."/>
            <person name="Nowacki M."/>
            <person name="Derisi J."/>
            <person name="Roy S.W."/>
            <person name="Marshall W.F."/>
            <person name="Sood P."/>
        </authorList>
    </citation>
    <scope>NUCLEOTIDE SEQUENCE [LARGE SCALE GENOMIC DNA]</scope>
    <source>
        <strain evidence="1">WM001</strain>
    </source>
</reference>
<keyword evidence="2" id="KW-1185">Reference proteome</keyword>
<sequence length="369" mass="41173">MSAFLPKFLKDLENTEITSVFLTGCGGGFDFFHSICLIPELKRLGKKFIIGSYSFGDPQEVRGEIVFVSENHDNPIVAKKVTAESACSEIYCPEVGLCSYLDQQYPDDAPHFVYAYYARNFSVSLLTELHNLIIEKHSIKGIILFDGGSDSLMKGDEAGLGDPVEDAVSVATVAGNTNENIIYKVLICIGIGTDRFNDVSDCSTLRAIAEITKLGGFLGSISLECGREPYNFYKLGLDHLYLKQSFRSVLAGSIIASGLGFFDSNRVPELVYNRVSEGSLFLWPLMPILWAFDVNVVANRSLIVQWIKDCKTSNESNQKFEAERSNIARKGMIRQIEELPRHVDYSLECIVMKKIEEESKKTGLKHQKK</sequence>
<dbReference type="Pfam" id="PF06626">
    <property type="entry name" value="DUF1152"/>
    <property type="match status" value="1"/>
</dbReference>
<evidence type="ECO:0000313" key="2">
    <source>
        <dbReference type="Proteomes" id="UP000187209"/>
    </source>
</evidence>
<accession>A0A1R2CZN4</accession>
<gene>
    <name evidence="1" type="ORF">SteCoe_2366</name>
</gene>
<proteinExistence type="predicted"/>
<dbReference type="EMBL" id="MPUH01000026">
    <property type="protein sequence ID" value="OMJ94462.1"/>
    <property type="molecule type" value="Genomic_DNA"/>
</dbReference>
<comment type="caution">
    <text evidence="1">The sequence shown here is derived from an EMBL/GenBank/DDBJ whole genome shotgun (WGS) entry which is preliminary data.</text>
</comment>
<name>A0A1R2CZN4_9CILI</name>
<dbReference type="InterPro" id="IPR010581">
    <property type="entry name" value="DUF1152"/>
</dbReference>
<evidence type="ECO:0000313" key="1">
    <source>
        <dbReference type="EMBL" id="OMJ94462.1"/>
    </source>
</evidence>
<dbReference type="OrthoDB" id="10259699at2759"/>
<dbReference type="AlphaFoldDB" id="A0A1R2CZN4"/>
<dbReference type="Proteomes" id="UP000187209">
    <property type="component" value="Unassembled WGS sequence"/>
</dbReference>